<dbReference type="EMBL" id="BMGP01000006">
    <property type="protein sequence ID" value="GGF37154.1"/>
    <property type="molecule type" value="Genomic_DNA"/>
</dbReference>
<dbReference type="Pfam" id="PF00534">
    <property type="entry name" value="Glycos_transf_1"/>
    <property type="match status" value="1"/>
</dbReference>
<dbReference type="Gene3D" id="3.40.50.2000">
    <property type="entry name" value="Glycogen Phosphorylase B"/>
    <property type="match status" value="2"/>
</dbReference>
<evidence type="ECO:0000313" key="4">
    <source>
        <dbReference type="EMBL" id="GGF37154.1"/>
    </source>
</evidence>
<dbReference type="InterPro" id="IPR011989">
    <property type="entry name" value="ARM-like"/>
</dbReference>
<keyword evidence="1" id="KW-0808">Transferase</keyword>
<evidence type="ECO:0000313" key="5">
    <source>
        <dbReference type="Proteomes" id="UP000598775"/>
    </source>
</evidence>
<protein>
    <recommendedName>
        <fullName evidence="3">Glycosyl transferase family 1 domain-containing protein</fullName>
    </recommendedName>
</protein>
<proteinExistence type="predicted"/>
<comment type="caution">
    <text evidence="4">The sequence shown here is derived from an EMBL/GenBank/DDBJ whole genome shotgun (WGS) entry which is preliminary data.</text>
</comment>
<reference evidence="4 5" key="1">
    <citation type="journal article" date="2014" name="Int. J. Syst. Evol. Microbiol.">
        <title>Complete genome sequence of Corynebacterium casei LMG S-19264T (=DSM 44701T), isolated from a smear-ripened cheese.</title>
        <authorList>
            <consortium name="US DOE Joint Genome Institute (JGI-PGF)"/>
            <person name="Walter F."/>
            <person name="Albersmeier A."/>
            <person name="Kalinowski J."/>
            <person name="Ruckert C."/>
        </authorList>
    </citation>
    <scope>NUCLEOTIDE SEQUENCE [LARGE SCALE GENOMIC DNA]</scope>
    <source>
        <strain evidence="4 5">CGMCC 1.12976</strain>
    </source>
</reference>
<feature type="region of interest" description="Disordered" evidence="2">
    <location>
        <begin position="521"/>
        <end position="555"/>
    </location>
</feature>
<dbReference type="PANTHER" id="PTHR12526">
    <property type="entry name" value="GLYCOSYLTRANSFERASE"/>
    <property type="match status" value="1"/>
</dbReference>
<dbReference type="Gene3D" id="1.25.10.10">
    <property type="entry name" value="Leucine-rich Repeat Variant"/>
    <property type="match status" value="1"/>
</dbReference>
<gene>
    <name evidence="4" type="ORF">GCM10011399_32590</name>
</gene>
<dbReference type="InterPro" id="IPR016024">
    <property type="entry name" value="ARM-type_fold"/>
</dbReference>
<feature type="compositionally biased region" description="Basic and acidic residues" evidence="2">
    <location>
        <begin position="535"/>
        <end position="555"/>
    </location>
</feature>
<feature type="region of interest" description="Disordered" evidence="2">
    <location>
        <begin position="809"/>
        <end position="838"/>
    </location>
</feature>
<name>A0A917F0T7_9MICO</name>
<organism evidence="4 5">
    <name type="scientific">Subtercola lobariae</name>
    <dbReference type="NCBI Taxonomy" id="1588641"/>
    <lineage>
        <taxon>Bacteria</taxon>
        <taxon>Bacillati</taxon>
        <taxon>Actinomycetota</taxon>
        <taxon>Actinomycetes</taxon>
        <taxon>Micrococcales</taxon>
        <taxon>Microbacteriaceae</taxon>
        <taxon>Subtercola</taxon>
    </lineage>
</organism>
<sequence length="838" mass="88435">MINPASALDGALGDLRDTPFLLDAMRSADVLAEATDRFGNDSVARLVQLIADDSDTLTAIAAIHALSRIYDDEAEFALSELLSDRRAFVREHAAWAFWSRLPRLDAVSRLIASVIAGGFAGALAQRTLQQWAASTPDHVALALEGALMGQSAAEPRARLAETLGLIPGRVAGRALSYLADDEDEAVAVRVAAMASLGDRSNERAAREVVQRLATTPGELGDVARLAAYDINLALNPPSAAEPRQSVPSRGLTVAQLFLHADIDRGLTKAGAGDNGGIATLLVRLGDSLVQQPAIDRVITMSRGSAADAMRSLPSRESELAAEPGAGPNTLAGRTDDPWTDGEIASRAGSVVAPAHVFAPIPLLAPPLSTASAWPSRVAAERGIRRALLAFGPVDVLHLRMAEVGSMAAAAVAEQLGIRVVFTLAPDPHAVIHALDMAGTLTRASFGEVDEHEHYWFRTRLVERLAGQSAHTVLFPRPELAADLHELLGIDIEAEPDRYTVVAEGIDVSVIEAALREAQAALQTDAQPAAGPQKASPEEGRYAAGHDDALDHGDALDRPDTLDRLDAFDQLDELIRSLPVNRHGLPLAISVGRLHHVKGMATIVEAWAADLVLRARCNLVIVGGDLANPSADERGQLDRIEKTLAEHPDARAGLLLAGHRPNDLVARWLAATRYGRPSLIAPRGVYVCGSLKEEFGIALLEALAAGLVVIAPNGGGPATYVADGITGFLIDTRNAAGMRRGLRDAFALSRINPVLESAAEESRVNRAQQLVREKFTIDAMASNLAEIYGRVAADASHAIIGADTGTARRATGTGTCTGTPSRTATAATTTNTRAGDARR</sequence>
<accession>A0A917F0T7</accession>
<dbReference type="InterPro" id="IPR001296">
    <property type="entry name" value="Glyco_trans_1"/>
</dbReference>
<dbReference type="AlphaFoldDB" id="A0A917F0T7"/>
<dbReference type="Proteomes" id="UP000598775">
    <property type="component" value="Unassembled WGS sequence"/>
</dbReference>
<feature type="domain" description="Glycosyl transferase family 1" evidence="3">
    <location>
        <begin position="582"/>
        <end position="745"/>
    </location>
</feature>
<dbReference type="SUPFAM" id="SSF48371">
    <property type="entry name" value="ARM repeat"/>
    <property type="match status" value="1"/>
</dbReference>
<evidence type="ECO:0000256" key="1">
    <source>
        <dbReference type="ARBA" id="ARBA00022679"/>
    </source>
</evidence>
<evidence type="ECO:0000256" key="2">
    <source>
        <dbReference type="SAM" id="MobiDB-lite"/>
    </source>
</evidence>
<keyword evidence="5" id="KW-1185">Reference proteome</keyword>
<dbReference type="RefSeq" id="WP_203586044.1">
    <property type="nucleotide sequence ID" value="NZ_BMGP01000006.1"/>
</dbReference>
<feature type="region of interest" description="Disordered" evidence="2">
    <location>
        <begin position="308"/>
        <end position="341"/>
    </location>
</feature>
<evidence type="ECO:0000259" key="3">
    <source>
        <dbReference type="Pfam" id="PF00534"/>
    </source>
</evidence>
<dbReference type="PANTHER" id="PTHR12526:SF637">
    <property type="entry name" value="GLYCOSYLTRANSFERASE EPSF-RELATED"/>
    <property type="match status" value="1"/>
</dbReference>
<dbReference type="GO" id="GO:0016757">
    <property type="term" value="F:glycosyltransferase activity"/>
    <property type="evidence" value="ECO:0007669"/>
    <property type="project" value="InterPro"/>
</dbReference>
<dbReference type="SUPFAM" id="SSF53756">
    <property type="entry name" value="UDP-Glycosyltransferase/glycogen phosphorylase"/>
    <property type="match status" value="1"/>
</dbReference>